<proteinExistence type="predicted"/>
<feature type="domain" description="DUF8048" evidence="1">
    <location>
        <begin position="12"/>
        <end position="113"/>
    </location>
</feature>
<keyword evidence="3" id="KW-1185">Reference proteome</keyword>
<protein>
    <recommendedName>
        <fullName evidence="1">DUF8048 domain-containing protein</fullName>
    </recommendedName>
</protein>
<evidence type="ECO:0000313" key="2">
    <source>
        <dbReference type="EMBL" id="SFG06533.1"/>
    </source>
</evidence>
<dbReference type="AlphaFoldDB" id="A0A1I2NSH3"/>
<gene>
    <name evidence="2" type="ORF">SAMN04488063_1313</name>
</gene>
<dbReference type="InterPro" id="IPR058361">
    <property type="entry name" value="DUF8048"/>
</dbReference>
<sequence length="129" mass="14562">MMSHDGRDQLVAFDEDVVSRTVDQTSVDAERLRDVAQSHQQMVRELPGVDDIVYEWRRALPKNPLLERRTEAYYLAVDATIWGEYGDALSLSETDFDALRALHENQLAATLGPDSVPDDGRLPLVLVRP</sequence>
<reference evidence="3" key="1">
    <citation type="submission" date="2016-10" db="EMBL/GenBank/DDBJ databases">
        <authorList>
            <person name="Varghese N."/>
            <person name="Submissions S."/>
        </authorList>
    </citation>
    <scope>NUCLEOTIDE SEQUENCE [LARGE SCALE GENOMIC DNA]</scope>
    <source>
        <strain evidence="3">CGMCC 1.7739</strain>
    </source>
</reference>
<accession>A0A1I2NSH3</accession>
<dbReference type="EMBL" id="FOOQ01000001">
    <property type="protein sequence ID" value="SFG06533.1"/>
    <property type="molecule type" value="Genomic_DNA"/>
</dbReference>
<dbReference type="Pfam" id="PF26222">
    <property type="entry name" value="DUF8048"/>
    <property type="match status" value="1"/>
</dbReference>
<dbReference type="Proteomes" id="UP000198876">
    <property type="component" value="Unassembled WGS sequence"/>
</dbReference>
<name>A0A1I2NSH3_9EURY</name>
<organism evidence="2 3">
    <name type="scientific">Halopelagius inordinatus</name>
    <dbReference type="NCBI Taxonomy" id="553467"/>
    <lineage>
        <taxon>Archaea</taxon>
        <taxon>Methanobacteriati</taxon>
        <taxon>Methanobacteriota</taxon>
        <taxon>Stenosarchaea group</taxon>
        <taxon>Halobacteria</taxon>
        <taxon>Halobacteriales</taxon>
        <taxon>Haloferacaceae</taxon>
    </lineage>
</organism>
<dbReference type="RefSeq" id="WP_092890087.1">
    <property type="nucleotide sequence ID" value="NZ_FOOQ01000001.1"/>
</dbReference>
<dbReference type="OrthoDB" id="339814at2157"/>
<evidence type="ECO:0000259" key="1">
    <source>
        <dbReference type="Pfam" id="PF26222"/>
    </source>
</evidence>
<dbReference type="STRING" id="553467.SAMN04488063_1313"/>
<evidence type="ECO:0000313" key="3">
    <source>
        <dbReference type="Proteomes" id="UP000198876"/>
    </source>
</evidence>